<dbReference type="PROSITE" id="PS50157">
    <property type="entry name" value="ZINC_FINGER_C2H2_2"/>
    <property type="match status" value="1"/>
</dbReference>
<dbReference type="Gramene" id="NC3G0223580.1">
    <property type="protein sequence ID" value="NC3G0223580.1:cds"/>
    <property type="gene ID" value="NC3G0223580"/>
</dbReference>
<gene>
    <name evidence="3" type="ORF">NYM_LOCUS15663</name>
</gene>
<dbReference type="SUPFAM" id="SSF57667">
    <property type="entry name" value="beta-beta-alpha zinc fingers"/>
    <property type="match status" value="1"/>
</dbReference>
<protein>
    <recommendedName>
        <fullName evidence="2">C2H2-type domain-containing protein</fullName>
    </recommendedName>
</protein>
<name>A0A5K1BS96_9MAGN</name>
<keyword evidence="1" id="KW-0863">Zinc-finger</keyword>
<evidence type="ECO:0000259" key="2">
    <source>
        <dbReference type="PROSITE" id="PS50157"/>
    </source>
</evidence>
<feature type="domain" description="C2H2-type" evidence="2">
    <location>
        <begin position="44"/>
        <end position="71"/>
    </location>
</feature>
<sequence>MSTASKPASREEDSSSSSWLNLSLGASDADVCMDASSKAPSKVFSCNFCMRKFYSSQALGGHQNAHKRERGLARRTRRPVAGAGMGMGMAFHPPQFRSLGVHPHALVHMPVQREGNSVARFEDHVGSIWPPFVLEEAMEFVWPGSFHVDPATGNVVATAPGEPELVKLDLSLGL</sequence>
<dbReference type="Gene3D" id="3.30.160.60">
    <property type="entry name" value="Classic Zinc Finger"/>
    <property type="match status" value="1"/>
</dbReference>
<dbReference type="InterPro" id="IPR036236">
    <property type="entry name" value="Znf_C2H2_sf"/>
</dbReference>
<keyword evidence="1" id="KW-0479">Metal-binding</keyword>
<keyword evidence="1" id="KW-0862">Zinc</keyword>
<dbReference type="GO" id="GO:0008270">
    <property type="term" value="F:zinc ion binding"/>
    <property type="evidence" value="ECO:0007669"/>
    <property type="project" value="UniProtKB-KW"/>
</dbReference>
<reference evidence="3" key="1">
    <citation type="submission" date="2019-09" db="EMBL/GenBank/DDBJ databases">
        <authorList>
            <person name="Zhang L."/>
        </authorList>
    </citation>
    <scope>NUCLEOTIDE SEQUENCE</scope>
</reference>
<dbReference type="EMBL" id="LR721781">
    <property type="protein sequence ID" value="VVW17841.1"/>
    <property type="molecule type" value="Genomic_DNA"/>
</dbReference>
<accession>A0A5K1BS96</accession>
<evidence type="ECO:0000313" key="3">
    <source>
        <dbReference type="EMBL" id="VVW17841.1"/>
    </source>
</evidence>
<dbReference type="OMA" id="GGENMET"/>
<dbReference type="PROSITE" id="PS00028">
    <property type="entry name" value="ZINC_FINGER_C2H2_1"/>
    <property type="match status" value="1"/>
</dbReference>
<dbReference type="InterPro" id="IPR013087">
    <property type="entry name" value="Znf_C2H2_type"/>
</dbReference>
<evidence type="ECO:0000256" key="1">
    <source>
        <dbReference type="PROSITE-ProRule" id="PRU00042"/>
    </source>
</evidence>
<dbReference type="OrthoDB" id="1933825at2759"/>
<dbReference type="AlphaFoldDB" id="A0A5K1BS96"/>
<dbReference type="InterPro" id="IPR053266">
    <property type="entry name" value="Zinc_finger_protein_7"/>
</dbReference>
<organism evidence="3">
    <name type="scientific">Nymphaea colorata</name>
    <name type="common">pocket water lily</name>
    <dbReference type="NCBI Taxonomy" id="210225"/>
    <lineage>
        <taxon>Eukaryota</taxon>
        <taxon>Viridiplantae</taxon>
        <taxon>Streptophyta</taxon>
        <taxon>Embryophyta</taxon>
        <taxon>Tracheophyta</taxon>
        <taxon>Spermatophyta</taxon>
        <taxon>Magnoliopsida</taxon>
        <taxon>Nymphaeales</taxon>
        <taxon>Nymphaeaceae</taxon>
        <taxon>Nymphaea</taxon>
    </lineage>
</organism>
<proteinExistence type="predicted"/>
<dbReference type="PANTHER" id="PTHR47593">
    <property type="entry name" value="ZINC FINGER PROTEIN 4-LIKE"/>
    <property type="match status" value="1"/>
</dbReference>
<dbReference type="PANTHER" id="PTHR47593:SF8">
    <property type="entry name" value="OS12G0581900 PROTEIN"/>
    <property type="match status" value="1"/>
</dbReference>